<dbReference type="GeneID" id="105060091"/>
<dbReference type="GO" id="GO:0019318">
    <property type="term" value="P:hexose metabolic process"/>
    <property type="evidence" value="ECO:0007669"/>
    <property type="project" value="UniProtKB-UniPathway"/>
</dbReference>
<dbReference type="GO" id="GO:0001678">
    <property type="term" value="P:intracellular glucose homeostasis"/>
    <property type="evidence" value="ECO:0007669"/>
    <property type="project" value="InterPro"/>
</dbReference>
<keyword evidence="7 10" id="KW-0067">ATP-binding</keyword>
<comment type="similarity">
    <text evidence="3 10">Belongs to the hexokinase family.</text>
</comment>
<dbReference type="InterPro" id="IPR022673">
    <property type="entry name" value="Hexokinase_C"/>
</dbReference>
<dbReference type="GO" id="GO:0004396">
    <property type="term" value="F:hexokinase activity"/>
    <property type="evidence" value="ECO:0007669"/>
    <property type="project" value="UniProtKB-UniRule"/>
</dbReference>
<evidence type="ECO:0000256" key="7">
    <source>
        <dbReference type="ARBA" id="ARBA00022840"/>
    </source>
</evidence>
<evidence type="ECO:0000256" key="1">
    <source>
        <dbReference type="ARBA" id="ARBA00004921"/>
    </source>
</evidence>
<dbReference type="GO" id="GO:0005739">
    <property type="term" value="C:mitochondrion"/>
    <property type="evidence" value="ECO:0007669"/>
    <property type="project" value="TreeGrafter"/>
</dbReference>
<keyword evidence="4 10" id="KW-0808">Transferase</keyword>
<dbReference type="EC" id="2.7.1.-" evidence="10"/>
<dbReference type="SUPFAM" id="SSF53067">
    <property type="entry name" value="Actin-like ATPase domain"/>
    <property type="match status" value="2"/>
</dbReference>
<dbReference type="GO" id="GO:0005829">
    <property type="term" value="C:cytosol"/>
    <property type="evidence" value="ECO:0007669"/>
    <property type="project" value="TreeGrafter"/>
</dbReference>
<dbReference type="UniPathway" id="UPA00109">
    <property type="reaction ID" value="UER00180"/>
</dbReference>
<comment type="pathway">
    <text evidence="2">Carbohydrate metabolism; hexose metabolism.</text>
</comment>
<dbReference type="PANTHER" id="PTHR19443">
    <property type="entry name" value="HEXOKINASE"/>
    <property type="match status" value="1"/>
</dbReference>
<evidence type="ECO:0000256" key="10">
    <source>
        <dbReference type="RuleBase" id="RU362007"/>
    </source>
</evidence>
<comment type="pathway">
    <text evidence="1">Carbohydrate degradation.</text>
</comment>
<protein>
    <recommendedName>
        <fullName evidence="10">Phosphotransferase</fullName>
        <ecNumber evidence="10">2.7.1.-</ecNumber>
    </recommendedName>
</protein>
<evidence type="ECO:0000256" key="5">
    <source>
        <dbReference type="ARBA" id="ARBA00022741"/>
    </source>
</evidence>
<dbReference type="OrthoDB" id="419537at2759"/>
<evidence type="ECO:0000259" key="12">
    <source>
        <dbReference type="Pfam" id="PF03727"/>
    </source>
</evidence>
<dbReference type="PANTHER" id="PTHR19443:SF18">
    <property type="entry name" value="HEXOKINASE-LIKE 2 PROTEIN-RELATED"/>
    <property type="match status" value="1"/>
</dbReference>
<dbReference type="RefSeq" id="XP_029116303.1">
    <property type="nucleotide sequence ID" value="XM_029260470.1"/>
</dbReference>
<evidence type="ECO:0000259" key="11">
    <source>
        <dbReference type="Pfam" id="PF00349"/>
    </source>
</evidence>
<evidence type="ECO:0000313" key="14">
    <source>
        <dbReference type="RefSeq" id="XP_010941986.1"/>
    </source>
</evidence>
<dbReference type="PRINTS" id="PR00475">
    <property type="entry name" value="HEXOKINASE"/>
</dbReference>
<dbReference type="RefSeq" id="XP_010941986.1">
    <property type="nucleotide sequence ID" value="XM_010943684.2"/>
</dbReference>
<evidence type="ECO:0000313" key="15">
    <source>
        <dbReference type="RefSeq" id="XP_029116303.1"/>
    </source>
</evidence>
<dbReference type="InterPro" id="IPR001312">
    <property type="entry name" value="Hexokinase"/>
</dbReference>
<comment type="catalytic activity">
    <reaction evidence="9">
        <text>D-fructose + ATP = D-fructose 6-phosphate + ADP + H(+)</text>
        <dbReference type="Rhea" id="RHEA:16125"/>
        <dbReference type="ChEBI" id="CHEBI:15378"/>
        <dbReference type="ChEBI" id="CHEBI:30616"/>
        <dbReference type="ChEBI" id="CHEBI:37721"/>
        <dbReference type="ChEBI" id="CHEBI:61527"/>
        <dbReference type="ChEBI" id="CHEBI:456216"/>
        <dbReference type="EC" id="2.7.1.1"/>
    </reaction>
    <physiologicalReaction direction="left-to-right" evidence="9">
        <dbReference type="Rhea" id="RHEA:16126"/>
    </physiologicalReaction>
</comment>
<dbReference type="Gene3D" id="3.40.367.20">
    <property type="match status" value="1"/>
</dbReference>
<dbReference type="KEGG" id="egu:105060091"/>
<sequence>MRKRVIVAVAAAAGLAVALVWSRRSAWRWDRAERIVQELREGCQTPVTRLWEVADAMASEMRAGLSSEGGSSLRMLVTPIKSLPTGNEEGLFYGLEIGRMAIRMLCVQLGGRDACVIKKGSAEIPVPSNLMVGTSEDLYDFIAAELSKFISAEDLSYNIQDGRLKEIGVTFSFPVIQNLASNGTIIEWTNGFSIKETEGKDAAAEINKALEKHGVDMHVSLLVNDTVGTFAAARYCSNDIVAAVTLGMGTNAAYMEPLHDIPKWQGPHLMQGVMIINMEWGNFQSSHFPITEFDVQIDAESPKPGGKIFEKLISGMYLGDIVRRVLLKMAEETALFGDSVPLKLRLPFVLRTPDVASMHQDLSQDLSIVGEKLEECLGIRNTTLRMRELVVEVCDIVAKRGARLAGAAIVGILKKLERDGTDKKSVVMVEGGLYEHYRLFRAYLHDGVKMMLHGRNLDNVIIEHLGDGSVIGAALLAASNS</sequence>
<evidence type="ECO:0000256" key="4">
    <source>
        <dbReference type="ARBA" id="ARBA00022679"/>
    </source>
</evidence>
<evidence type="ECO:0000256" key="3">
    <source>
        <dbReference type="ARBA" id="ARBA00009225"/>
    </source>
</evidence>
<evidence type="ECO:0000256" key="2">
    <source>
        <dbReference type="ARBA" id="ARBA00005028"/>
    </source>
</evidence>
<organism evidence="13 14">
    <name type="scientific">Elaeis guineensis var. tenera</name>
    <name type="common">Oil palm</name>
    <dbReference type="NCBI Taxonomy" id="51953"/>
    <lineage>
        <taxon>Eukaryota</taxon>
        <taxon>Viridiplantae</taxon>
        <taxon>Streptophyta</taxon>
        <taxon>Embryophyta</taxon>
        <taxon>Tracheophyta</taxon>
        <taxon>Spermatophyta</taxon>
        <taxon>Magnoliopsida</taxon>
        <taxon>Liliopsida</taxon>
        <taxon>Arecaceae</taxon>
        <taxon>Arecoideae</taxon>
        <taxon>Cocoseae</taxon>
        <taxon>Elaeidinae</taxon>
        <taxon>Elaeis</taxon>
    </lineage>
</organism>
<feature type="domain" description="Hexokinase N-terminal" evidence="11">
    <location>
        <begin position="36"/>
        <end position="235"/>
    </location>
</feature>
<dbReference type="AlphaFoldDB" id="A0A6I9SF36"/>
<dbReference type="UniPathway" id="UPA00242"/>
<keyword evidence="13" id="KW-1185">Reference proteome</keyword>
<name>A0A6I9SF36_ELAGV</name>
<dbReference type="PROSITE" id="PS51748">
    <property type="entry name" value="HEXOKINASE_2"/>
    <property type="match status" value="1"/>
</dbReference>
<evidence type="ECO:0000256" key="6">
    <source>
        <dbReference type="ARBA" id="ARBA00022777"/>
    </source>
</evidence>
<dbReference type="GO" id="GO:0005536">
    <property type="term" value="F:D-glucose binding"/>
    <property type="evidence" value="ECO:0007669"/>
    <property type="project" value="InterPro"/>
</dbReference>
<keyword evidence="8 10" id="KW-0324">Glycolysis</keyword>
<keyword evidence="6 10" id="KW-0418">Kinase</keyword>
<dbReference type="InterPro" id="IPR022672">
    <property type="entry name" value="Hexokinase_N"/>
</dbReference>
<evidence type="ECO:0000313" key="13">
    <source>
        <dbReference type="Proteomes" id="UP000504607"/>
    </source>
</evidence>
<evidence type="ECO:0000256" key="9">
    <source>
        <dbReference type="ARBA" id="ARBA00047905"/>
    </source>
</evidence>
<keyword evidence="5 10" id="KW-0547">Nucleotide-binding</keyword>
<proteinExistence type="inferred from homology"/>
<dbReference type="Proteomes" id="UP000504607">
    <property type="component" value="Unplaced"/>
</dbReference>
<dbReference type="Gene3D" id="3.30.420.40">
    <property type="match status" value="1"/>
</dbReference>
<dbReference type="GO" id="GO:0006096">
    <property type="term" value="P:glycolytic process"/>
    <property type="evidence" value="ECO:0007669"/>
    <property type="project" value="UniProtKB-UniPathway"/>
</dbReference>
<dbReference type="GO" id="GO:0005524">
    <property type="term" value="F:ATP binding"/>
    <property type="evidence" value="ECO:0007669"/>
    <property type="project" value="UniProtKB-UniRule"/>
</dbReference>
<reference evidence="14 15" key="1">
    <citation type="submission" date="2025-04" db="UniProtKB">
        <authorList>
            <consortium name="RefSeq"/>
        </authorList>
    </citation>
    <scope>IDENTIFICATION</scope>
</reference>
<accession>A0A6I9SF36</accession>
<evidence type="ECO:0000256" key="8">
    <source>
        <dbReference type="ARBA" id="ARBA00023152"/>
    </source>
</evidence>
<gene>
    <name evidence="14 15" type="primary">LOC105060091</name>
</gene>
<feature type="domain" description="Hexokinase C-terminal" evidence="12">
    <location>
        <begin position="242"/>
        <end position="478"/>
    </location>
</feature>
<dbReference type="Pfam" id="PF03727">
    <property type="entry name" value="Hexokinase_2"/>
    <property type="match status" value="1"/>
</dbReference>
<dbReference type="Pfam" id="PF00349">
    <property type="entry name" value="Hexokinase_1"/>
    <property type="match status" value="1"/>
</dbReference>
<dbReference type="InterPro" id="IPR043129">
    <property type="entry name" value="ATPase_NBD"/>
</dbReference>